<comment type="caution">
    <text evidence="7">The sequence shown here is derived from an EMBL/GenBank/DDBJ whole genome shotgun (WGS) entry which is preliminary data.</text>
</comment>
<feature type="transmembrane region" description="Helical" evidence="5">
    <location>
        <begin position="132"/>
        <end position="157"/>
    </location>
</feature>
<evidence type="ECO:0000313" key="7">
    <source>
        <dbReference type="EMBL" id="CAF1313296.1"/>
    </source>
</evidence>
<dbReference type="PANTHER" id="PTHR10742">
    <property type="entry name" value="FLAVIN MONOAMINE OXIDASE"/>
    <property type="match status" value="1"/>
</dbReference>
<proteinExistence type="predicted"/>
<feature type="transmembrane region" description="Helical" evidence="5">
    <location>
        <begin position="54"/>
        <end position="72"/>
    </location>
</feature>
<dbReference type="InterPro" id="IPR050281">
    <property type="entry name" value="Flavin_monoamine_oxidase"/>
</dbReference>
<dbReference type="CDD" id="cd00637">
    <property type="entry name" value="7tm_classA_rhodopsin-like"/>
    <property type="match status" value="1"/>
</dbReference>
<dbReference type="Proteomes" id="UP000663852">
    <property type="component" value="Unassembled WGS sequence"/>
</dbReference>
<evidence type="ECO:0000259" key="6">
    <source>
        <dbReference type="PROSITE" id="PS50262"/>
    </source>
</evidence>
<dbReference type="SUPFAM" id="SSF51905">
    <property type="entry name" value="FAD/NAD(P)-binding domain"/>
    <property type="match status" value="1"/>
</dbReference>
<dbReference type="InterPro" id="IPR017452">
    <property type="entry name" value="GPCR_Rhodpsn_7TM"/>
</dbReference>
<dbReference type="OrthoDB" id="10051671at2759"/>
<evidence type="ECO:0000256" key="1">
    <source>
        <dbReference type="ARBA" id="ARBA00004370"/>
    </source>
</evidence>
<dbReference type="GO" id="GO:0016020">
    <property type="term" value="C:membrane"/>
    <property type="evidence" value="ECO:0007669"/>
    <property type="project" value="UniProtKB-SubCell"/>
</dbReference>
<reference evidence="7" key="1">
    <citation type="submission" date="2021-02" db="EMBL/GenBank/DDBJ databases">
        <authorList>
            <person name="Nowell W R."/>
        </authorList>
    </citation>
    <scope>NUCLEOTIDE SEQUENCE</scope>
</reference>
<dbReference type="GO" id="GO:0016491">
    <property type="term" value="F:oxidoreductase activity"/>
    <property type="evidence" value="ECO:0007669"/>
    <property type="project" value="InterPro"/>
</dbReference>
<feature type="transmembrane region" description="Helical" evidence="5">
    <location>
        <begin position="20"/>
        <end position="42"/>
    </location>
</feature>
<dbReference type="InterPro" id="IPR000276">
    <property type="entry name" value="GPCR_Rhodpsn"/>
</dbReference>
<keyword evidence="3 5" id="KW-1133">Transmembrane helix</keyword>
<feature type="transmembrane region" description="Helical" evidence="5">
    <location>
        <begin position="233"/>
        <end position="257"/>
    </location>
</feature>
<dbReference type="EMBL" id="CAJNOJ010000227">
    <property type="protein sequence ID" value="CAF1313296.1"/>
    <property type="molecule type" value="Genomic_DNA"/>
</dbReference>
<name>A0A815F0Z6_ADIRI</name>
<dbReference type="Pfam" id="PF00001">
    <property type="entry name" value="7tm_1"/>
    <property type="match status" value="1"/>
</dbReference>
<evidence type="ECO:0000256" key="2">
    <source>
        <dbReference type="ARBA" id="ARBA00022692"/>
    </source>
</evidence>
<accession>A0A815F0Z6</accession>
<gene>
    <name evidence="7" type="ORF">EDS130_LOCUS31265</name>
</gene>
<dbReference type="Gene3D" id="3.50.50.60">
    <property type="entry name" value="FAD/NAD(P)-binding domain"/>
    <property type="match status" value="1"/>
</dbReference>
<evidence type="ECO:0000256" key="3">
    <source>
        <dbReference type="ARBA" id="ARBA00022989"/>
    </source>
</evidence>
<dbReference type="SUPFAM" id="SSF81321">
    <property type="entry name" value="Family A G protein-coupled receptor-like"/>
    <property type="match status" value="1"/>
</dbReference>
<dbReference type="InterPro" id="IPR036188">
    <property type="entry name" value="FAD/NAD-bd_sf"/>
</dbReference>
<comment type="subcellular location">
    <subcellularLocation>
        <location evidence="1">Membrane</location>
    </subcellularLocation>
</comment>
<feature type="domain" description="G-protein coupled receptors family 1 profile" evidence="6">
    <location>
        <begin position="27"/>
        <end position="250"/>
    </location>
</feature>
<evidence type="ECO:0000313" key="8">
    <source>
        <dbReference type="Proteomes" id="UP000663852"/>
    </source>
</evidence>
<feature type="transmembrane region" description="Helical" evidence="5">
    <location>
        <begin position="269"/>
        <end position="292"/>
    </location>
</feature>
<dbReference type="InterPro" id="IPR002937">
    <property type="entry name" value="Amino_oxidase"/>
</dbReference>
<feature type="transmembrane region" description="Helical" evidence="5">
    <location>
        <begin position="188"/>
        <end position="212"/>
    </location>
</feature>
<feature type="transmembrane region" description="Helical" evidence="5">
    <location>
        <begin position="332"/>
        <end position="356"/>
    </location>
</feature>
<dbReference type="AlphaFoldDB" id="A0A815F0Z6"/>
<feature type="transmembrane region" description="Helical" evidence="5">
    <location>
        <begin position="92"/>
        <end position="111"/>
    </location>
</feature>
<dbReference type="GO" id="GO:0004930">
    <property type="term" value="F:G protein-coupled receptor activity"/>
    <property type="evidence" value="ECO:0007669"/>
    <property type="project" value="InterPro"/>
</dbReference>
<evidence type="ECO:0000256" key="4">
    <source>
        <dbReference type="ARBA" id="ARBA00023136"/>
    </source>
</evidence>
<keyword evidence="2 5" id="KW-0812">Transmembrane</keyword>
<dbReference type="Pfam" id="PF01593">
    <property type="entry name" value="Amino_oxidase"/>
    <property type="match status" value="1"/>
</dbReference>
<dbReference type="Gene3D" id="1.20.1070.10">
    <property type="entry name" value="Rhodopsin 7-helix transmembrane proteins"/>
    <property type="match status" value="1"/>
</dbReference>
<dbReference type="PROSITE" id="PS50262">
    <property type="entry name" value="G_PROTEIN_RECEP_F1_2"/>
    <property type="match status" value="1"/>
</dbReference>
<dbReference type="PANTHER" id="PTHR10742:SF410">
    <property type="entry name" value="LYSINE-SPECIFIC HISTONE DEMETHYLASE 2"/>
    <property type="match status" value="1"/>
</dbReference>
<keyword evidence="4 5" id="KW-0472">Membrane</keyword>
<organism evidence="7 8">
    <name type="scientific">Adineta ricciae</name>
    <name type="common">Rotifer</name>
    <dbReference type="NCBI Taxonomy" id="249248"/>
    <lineage>
        <taxon>Eukaryota</taxon>
        <taxon>Metazoa</taxon>
        <taxon>Spiralia</taxon>
        <taxon>Gnathifera</taxon>
        <taxon>Rotifera</taxon>
        <taxon>Eurotatoria</taxon>
        <taxon>Bdelloidea</taxon>
        <taxon>Adinetida</taxon>
        <taxon>Adinetidae</taxon>
        <taxon>Adineta</taxon>
    </lineage>
</organism>
<sequence length="1003" mass="115062">MNATNIFDDYQASLNHGTFFLLLSLLIQAIVLYVLIFAFTIGHRSILRTPQNQSLFILLIPNFLQLLFSLPQTLHYLRLNFVSPATPAYCTFWTFSNFSLNAISEFLMATISVQRHMLIFNSTVMRVRRQRILLFNLPLLFAIIYPTTFDFAVVVLYPCDGTLWNYTSNACGLMNCFFFNPILSMYNWIFNVGMPAVVNFTSDAILFIRVLMQKLHAHQRLPWKQQRRMAVHLFTMSGLYVISWIPVVVIGTIRSIQYSSALAIIRRNYITYFPSLVWFSLPWIAVGLLPELRAWMLKPLKRRTAVVSAGAASVLQNTYPLQVAHMIQVMPLMVGSISLALLTATGITFILIISLIPTYLQNHAISPSFDQNIVVLSVTYRTDLSSQNLVKIKNITELNTQLAQLFRPRQINLLITSYDFIISKDISNLVSIQCADGSLFSGVPLNLRFTLGPAQKQITNSQWKKYVNKLLNNLQFEYKKFSIIMSSITDPTIIRSVQLEFCSLEKLSPDATNTLITDKIRLNCPVAILGAGIAGSHIAYRLGPRFKNNLCIFERENYVGGRLYDLDNNENIPLAYSSNPIIPFGGMRFYANQPVVKQLIDELNISYYQYDYQTTLIKTRGKFYTSYNEMCSKSYTNLDCTDDSSGMNAQDQLWVKLLEEYGKNPASSYNYADVNAFCRYVLGDEATEYLRDSFRFRADFLNTDVYSYMEFLKQDFNLVAPIYYPHQGLSQIVKRMLYNAINFNQVRLYVNEPVVEINENIDKSYSVETMNYKITCKQLILAIPPLGWSNVQGTVANEIKSTKYFQSILPVRTIIIVNYWSNRWWENSILFGKYIDRAWTRQNCISFIEILSQHPAKRDMNVTKTVYDDGLCVGMWSDLIARNSQDDMVEELLRGLKGLFTDVEISRPIKTLTKIWPSAWHFQRSNSNVTNTELMNWALKPIGRFAKTQISLVGEAYNIDRSGWIDAAIKSSLASLYSQFNFNNVCYQNDAAINGNYCTENFV</sequence>
<protein>
    <recommendedName>
        <fullName evidence="6">G-protein coupled receptors family 1 profile domain-containing protein</fullName>
    </recommendedName>
</protein>
<evidence type="ECO:0000256" key="5">
    <source>
        <dbReference type="SAM" id="Phobius"/>
    </source>
</evidence>